<evidence type="ECO:0000256" key="2">
    <source>
        <dbReference type="SAM" id="MobiDB-lite"/>
    </source>
</evidence>
<dbReference type="InterPro" id="IPR022075">
    <property type="entry name" value="Symplekin_C"/>
</dbReference>
<dbReference type="InterPro" id="IPR032460">
    <property type="entry name" value="Symplekin/Pta1_N"/>
</dbReference>
<evidence type="ECO:0000313" key="4">
    <source>
        <dbReference type="EMBL" id="CAE6085312.1"/>
    </source>
</evidence>
<feature type="region of interest" description="Disordered" evidence="2">
    <location>
        <begin position="1273"/>
        <end position="1359"/>
    </location>
</feature>
<dbReference type="InterPro" id="IPR011989">
    <property type="entry name" value="ARM-like"/>
</dbReference>
<feature type="compositionally biased region" description="Polar residues" evidence="2">
    <location>
        <begin position="1321"/>
        <end position="1350"/>
    </location>
</feature>
<dbReference type="FunFam" id="2.60.260.20:FF:000002">
    <property type="entry name" value="Dnaj homolog subfamily b member"/>
    <property type="match status" value="1"/>
</dbReference>
<dbReference type="EMBL" id="LR999456">
    <property type="protein sequence ID" value="CAE6085312.1"/>
    <property type="molecule type" value="Genomic_DNA"/>
</dbReference>
<dbReference type="Gene3D" id="2.60.260.20">
    <property type="entry name" value="Urease metallochaperone UreE, N-terminal domain"/>
    <property type="match status" value="2"/>
</dbReference>
<dbReference type="PROSITE" id="PS00636">
    <property type="entry name" value="DNAJ_1"/>
    <property type="match status" value="1"/>
</dbReference>
<evidence type="ECO:0000313" key="5">
    <source>
        <dbReference type="Proteomes" id="UP000682877"/>
    </source>
</evidence>
<keyword evidence="1" id="KW-0143">Chaperone</keyword>
<dbReference type="InterPro" id="IPR036869">
    <property type="entry name" value="J_dom_sf"/>
</dbReference>
<name>A0A8S2AE92_ARAAE</name>
<dbReference type="Pfam" id="PF11935">
    <property type="entry name" value="SYMPK_PTA1_N"/>
    <property type="match status" value="1"/>
</dbReference>
<dbReference type="SUPFAM" id="SSF48371">
    <property type="entry name" value="ARM repeat"/>
    <property type="match status" value="1"/>
</dbReference>
<protein>
    <recommendedName>
        <fullName evidence="3">J domain-containing protein</fullName>
    </recommendedName>
</protein>
<feature type="compositionally biased region" description="Polar residues" evidence="2">
    <location>
        <begin position="406"/>
        <end position="422"/>
    </location>
</feature>
<dbReference type="Pfam" id="PF12295">
    <property type="entry name" value="Symplekin_C"/>
    <property type="match status" value="1"/>
</dbReference>
<evidence type="ECO:0000259" key="3">
    <source>
        <dbReference type="PROSITE" id="PS50076"/>
    </source>
</evidence>
<dbReference type="Proteomes" id="UP000682877">
    <property type="component" value="Chromosome 6"/>
</dbReference>
<dbReference type="SUPFAM" id="SSF49493">
    <property type="entry name" value="HSP40/DnaJ peptide-binding domain"/>
    <property type="match status" value="2"/>
</dbReference>
<dbReference type="Gene3D" id="1.25.10.10">
    <property type="entry name" value="Leucine-rich Repeat Variant"/>
    <property type="match status" value="1"/>
</dbReference>
<dbReference type="InterPro" id="IPR001623">
    <property type="entry name" value="DnaJ_domain"/>
</dbReference>
<dbReference type="InterPro" id="IPR002939">
    <property type="entry name" value="DnaJ_C"/>
</dbReference>
<dbReference type="InterPro" id="IPR008971">
    <property type="entry name" value="HSP40/DnaJ_pept-bd"/>
</dbReference>
<dbReference type="InterPro" id="IPR018253">
    <property type="entry name" value="DnaJ_domain_CS"/>
</dbReference>
<feature type="compositionally biased region" description="Polar residues" evidence="2">
    <location>
        <begin position="384"/>
        <end position="394"/>
    </location>
</feature>
<feature type="region of interest" description="Disordered" evidence="2">
    <location>
        <begin position="350"/>
        <end position="422"/>
    </location>
</feature>
<dbReference type="SUPFAM" id="SSF46565">
    <property type="entry name" value="Chaperone J-domain"/>
    <property type="match status" value="1"/>
</dbReference>
<gene>
    <name evidence="4" type="ORF">AARE701A_LOCUS14202</name>
</gene>
<dbReference type="InterPro" id="IPR016024">
    <property type="entry name" value="ARM-type_fold"/>
</dbReference>
<proteinExistence type="predicted"/>
<accession>A0A8S2AE92</accession>
<dbReference type="PRINTS" id="PR00625">
    <property type="entry name" value="JDOMAIN"/>
</dbReference>
<dbReference type="Pfam" id="PF00226">
    <property type="entry name" value="DnaJ"/>
    <property type="match status" value="1"/>
</dbReference>
<dbReference type="CDD" id="cd10747">
    <property type="entry name" value="DnaJ_C"/>
    <property type="match status" value="1"/>
</dbReference>
<reference evidence="4" key="1">
    <citation type="submission" date="2021-01" db="EMBL/GenBank/DDBJ databases">
        <authorList>
            <person name="Bezrukov I."/>
        </authorList>
    </citation>
    <scope>NUCLEOTIDE SEQUENCE</scope>
</reference>
<dbReference type="GO" id="GO:0006457">
    <property type="term" value="P:protein folding"/>
    <property type="evidence" value="ECO:0007669"/>
    <property type="project" value="InterPro"/>
</dbReference>
<dbReference type="Pfam" id="PF01556">
    <property type="entry name" value="DnaJ_C"/>
    <property type="match status" value="1"/>
</dbReference>
<dbReference type="SMART" id="SM00271">
    <property type="entry name" value="DnaJ"/>
    <property type="match status" value="1"/>
</dbReference>
<dbReference type="FunFam" id="1.10.287.110:FF:000020">
    <property type="entry name" value="DnaJ subfamily B member 13"/>
    <property type="match status" value="1"/>
</dbReference>
<keyword evidence="5" id="KW-1185">Reference proteome</keyword>
<feature type="domain" description="J" evidence="3">
    <location>
        <begin position="1365"/>
        <end position="1431"/>
    </location>
</feature>
<sequence>MMVGTMASYSRERLERLASSAKSATELPPKLQRLRNLHRDLQKDESVFPTELLPHLFDLLSDQFGAVRKFVAEILGEVGLKYVDLLPEIVPLLIKSLEDETPAVARQVIACGVHLFRSTLERVAVQGLHSSELNDLLESSWTWVIKFKDEICSLAFKQGNSGVKLCAMKFVEALILLYTPHEGIEADFNISILRGGHPVLKIGDLSIEASQKLGLLLDQLRHPAAKSLNSSTIIVLINSLSSVAKKRPAYCGRILPVLLSLDPLSFLKGVHAASANLALKTVFLSCLKCTHPAAAPWKDRLISALKEIEGGGRAAKAKDLFYKTNGSIQDKDSVEDTKVSMEENPLCASSDVAESNLSRKRSGSEYNSDLNGDASDGKRARITPSVSEESTDGLTGNDGGSLPRVASTSTGPSDSRGVSDTGPAQQLVGLFGTLVSQGEKAIGSLEILISSISADLLTDVVMANMHNIPSNGSSYADGTDELVMNMCIVGSDAQIKYPPSFVAGVLSLSTAFPPIAALINPHNEDEEVYSVHVDQQMFPAEDARTPPGLLASSDTSFPENEESNTVSLQNVHYIGNRESGIPGLESSAQHDVSGALVTNVLSSTNMEAASKNQNASFSGKLLVDVIPSMSVDKSEEFSPKAVGTGSTSLVLSTATSVASAPQFVLPKISAPVVDLSDEEKDSLQKLVFLRIVEAYKQISMSGGSQLRFSLLAHLGVEFPSELDPWKILQEHVLSDYLNHEGHELTVRVLYRLYGEAEAEQDFFSSTTAASAYESFLLTVAEALRDSFPPSDKSLSKLLGDSPHLPKSVLKLLESFCCPGSSEEVEKDLQYGDRVTQGLSAVWSLILMRPGIRNDCLNIALQSAVHHLEEIRMKAIRLVANKLYSLSFITQQIEEFAKDRLFSVVSCISSERGDAETRIDDCNKKDLDLKSPPNKLQHVISGTGKEMPSEATSSTSVTEAQRCLSLYFALCTKKHSLFVHVFSIYKNASDPVKQAIHLQIPILVRTMGSSSELLKIIADPPSGSENLLMQVLQTLTEGPTPSSELILTIRKLFDTRIKDVEILFPILPFLPRDDVLRIFPHMVNLPMEKFQVALSRVLQGSSQSGPVLSPSEVLIAIHGIDPARDGIPLKQVTDACNTCFAQRQTFTQQVLASVLNQLVQQIPLPMLFMRTVLQAIGAFPALSDFILEILSRLVSKQIWKNPKLWVGFLKCTQTTQPQSYKVLLQLPPPQLGNALTKIPALRAPLTAHASQPEIQSSLPRSTLAVLGLVPDSQGTQTSQVQVNETQTSQEQQQEQASESQQTSQSQQVSVPLSDSQVDHQEPSQTPQVSDSSAPAPTSHTQTSDPQASSQTQRDDDDEKIDDTATSANEVLEVDRSANDDELKKAYRKLAMKWHPDKNPNNKKQAEAKFKQISEAYDVLSDPQKRAIYEQYGEEGLNQAAPPPGSGGYPGGSDAGASFRFNPRSADDIFSEFFGFTRPSFGSGSDSRAGPSFRYGDDIFASFRAATTGGEASIPPRKSAPIERQLPCSLEDLYKGVSKKMKISRDVLDSTGRPTPVEEILTIEIKPGWKKGTKITFLEKGNEHRGVIPSDLVFIVDEKPHPIFKRDGNDLVVMQKISLVEALTGYTAQVTTLDGRTITVPVNNVISPSYEEVVKGEGMPIPKDPSRKGNLRIRFIIKFPSKLTTEQKSGIKRMLSP</sequence>
<dbReference type="CDD" id="cd06257">
    <property type="entry name" value="DnaJ"/>
    <property type="match status" value="1"/>
</dbReference>
<organism evidence="4 5">
    <name type="scientific">Arabidopsis arenosa</name>
    <name type="common">Sand rock-cress</name>
    <name type="synonym">Cardaminopsis arenosa</name>
    <dbReference type="NCBI Taxonomy" id="38785"/>
    <lineage>
        <taxon>Eukaryota</taxon>
        <taxon>Viridiplantae</taxon>
        <taxon>Streptophyta</taxon>
        <taxon>Embryophyta</taxon>
        <taxon>Tracheophyta</taxon>
        <taxon>Spermatophyta</taxon>
        <taxon>Magnoliopsida</taxon>
        <taxon>eudicotyledons</taxon>
        <taxon>Gunneridae</taxon>
        <taxon>Pentapetalae</taxon>
        <taxon>rosids</taxon>
        <taxon>malvids</taxon>
        <taxon>Brassicales</taxon>
        <taxon>Brassicaceae</taxon>
        <taxon>Camelineae</taxon>
        <taxon>Arabidopsis</taxon>
    </lineage>
</organism>
<feature type="compositionally biased region" description="Low complexity" evidence="2">
    <location>
        <begin position="1274"/>
        <end position="1314"/>
    </location>
</feature>
<dbReference type="FunFam" id="2.60.260.20:FF:000006">
    <property type="entry name" value="DnaJ subfamily B member 13"/>
    <property type="match status" value="1"/>
</dbReference>
<dbReference type="Gene3D" id="1.10.287.110">
    <property type="entry name" value="DnaJ domain"/>
    <property type="match status" value="1"/>
</dbReference>
<dbReference type="PANTHER" id="PTHR47184">
    <property type="entry name" value="PHOSPHATIDYLINOSITOL 3-AND 4-KINASE FAMILY PROTEIN-RELATED"/>
    <property type="match status" value="1"/>
</dbReference>
<dbReference type="PANTHER" id="PTHR47184:SF2">
    <property type="entry name" value="SYMPLEKIN"/>
    <property type="match status" value="1"/>
</dbReference>
<dbReference type="GO" id="GO:0051082">
    <property type="term" value="F:unfolded protein binding"/>
    <property type="evidence" value="ECO:0007669"/>
    <property type="project" value="InterPro"/>
</dbReference>
<evidence type="ECO:0000256" key="1">
    <source>
        <dbReference type="ARBA" id="ARBA00023186"/>
    </source>
</evidence>
<dbReference type="PROSITE" id="PS50076">
    <property type="entry name" value="DNAJ_2"/>
    <property type="match status" value="1"/>
</dbReference>